<dbReference type="EMBL" id="WAGX01000005">
    <property type="protein sequence ID" value="KAB1438257.1"/>
    <property type="molecule type" value="Genomic_DNA"/>
</dbReference>
<dbReference type="GO" id="GO:0047355">
    <property type="term" value="F:CDP-glycerol glycerophosphotransferase activity"/>
    <property type="evidence" value="ECO:0007669"/>
    <property type="project" value="InterPro"/>
</dbReference>
<dbReference type="GO" id="GO:0016020">
    <property type="term" value="C:membrane"/>
    <property type="evidence" value="ECO:0007669"/>
    <property type="project" value="InterPro"/>
</dbReference>
<keyword evidence="1" id="KW-0812">Transmembrane</keyword>
<dbReference type="OrthoDB" id="9807097at2"/>
<dbReference type="Gene3D" id="3.40.50.12580">
    <property type="match status" value="1"/>
</dbReference>
<feature type="transmembrane region" description="Helical" evidence="1">
    <location>
        <begin position="17"/>
        <end position="33"/>
    </location>
</feature>
<dbReference type="AlphaFoldDB" id="A0A7V7QKI1"/>
<proteinExistence type="predicted"/>
<dbReference type="Pfam" id="PF04464">
    <property type="entry name" value="Glyphos_transf"/>
    <property type="match status" value="1"/>
</dbReference>
<evidence type="ECO:0000313" key="2">
    <source>
        <dbReference type="EMBL" id="KAB1438257.1"/>
    </source>
</evidence>
<accession>A0A7V7QKI1</accession>
<gene>
    <name evidence="2" type="ORF">F7O84_11950</name>
</gene>
<evidence type="ECO:0000256" key="1">
    <source>
        <dbReference type="SAM" id="Phobius"/>
    </source>
</evidence>
<dbReference type="RefSeq" id="WP_151145378.1">
    <property type="nucleotide sequence ID" value="NZ_WAGX01000005.1"/>
</dbReference>
<sequence>MKQGFWVKIKEIKIKDIMHIIFFIIALPFGAMLKRKRPSMWLICENANEARDNAYWLFRYIRENNPNQDVVYAIKRKSADYKKVASLGQVIEYGSFLHWIYYLAAEKNISTQKGGKPNAAVCYLLEVYEIRKNKRVFLQHGITKDNVEFLHYKNSKISMFMCGVQREYQFVKEKFGYPEGYVKLTGMCRFDNLHHAITDKNLILVMPTWRGWLSPPSDSNKVNEKRLELFQETQYYKEWQGLLDDSDLIQYIEQNGYRLVFYPHREIQKFGEAFHSNSKNIKIADEKNYEVQELLMSAAMLITDYSSISMDFAYMRKPQLYFQFDVLKFREEHYEEGYFSYKEDGFGPVCEDRQQLLKQIYYYGRHQFLIDDRYRQRQEAFFTFFDSDNCKRNYEAIKGF</sequence>
<organism evidence="2 3">
    <name type="scientific">Candidatus Galacturonatibacter soehngenii</name>
    <dbReference type="NCBI Taxonomy" id="2307010"/>
    <lineage>
        <taxon>Bacteria</taxon>
        <taxon>Bacillati</taxon>
        <taxon>Bacillota</taxon>
        <taxon>Clostridia</taxon>
        <taxon>Lachnospirales</taxon>
        <taxon>Lachnospiraceae</taxon>
        <taxon>Candidatus Galacturonatibacter</taxon>
    </lineage>
</organism>
<reference evidence="2 3" key="1">
    <citation type="submission" date="2019-09" db="EMBL/GenBank/DDBJ databases">
        <authorList>
            <person name="Valk L.C."/>
        </authorList>
    </citation>
    <scope>NUCLEOTIDE SEQUENCE [LARGE SCALE GENOMIC DNA]</scope>
    <source>
        <strain evidence="2">GalUA</strain>
    </source>
</reference>
<comment type="caution">
    <text evidence="2">The sequence shown here is derived from an EMBL/GenBank/DDBJ whole genome shotgun (WGS) entry which is preliminary data.</text>
</comment>
<dbReference type="Proteomes" id="UP000461768">
    <property type="component" value="Unassembled WGS sequence"/>
</dbReference>
<dbReference type="InterPro" id="IPR043148">
    <property type="entry name" value="TagF_C"/>
</dbReference>
<keyword evidence="1" id="KW-1133">Transmembrane helix</keyword>
<keyword evidence="3" id="KW-1185">Reference proteome</keyword>
<dbReference type="InterPro" id="IPR051612">
    <property type="entry name" value="Teichoic_Acid_Biosynth"/>
</dbReference>
<evidence type="ECO:0000313" key="3">
    <source>
        <dbReference type="Proteomes" id="UP000461768"/>
    </source>
</evidence>
<keyword evidence="1" id="KW-0472">Membrane</keyword>
<reference evidence="2 3" key="2">
    <citation type="submission" date="2020-02" db="EMBL/GenBank/DDBJ databases">
        <title>Candidatus Galacturonibacter soehngenii shows hetero-acetogenic catabolism of galacturonic acid but lacks a canonical carbon monoxide dehydrogenase/acetyl-CoA synthase complex.</title>
        <authorList>
            <person name="Diender M."/>
            <person name="Stouten G.R."/>
            <person name="Petersen J.F."/>
            <person name="Nielsen P.H."/>
            <person name="Dueholm M.S."/>
            <person name="Pronk J.T."/>
            <person name="Van Loosdrecht M.C.M."/>
        </authorList>
    </citation>
    <scope>NUCLEOTIDE SEQUENCE [LARGE SCALE GENOMIC DNA]</scope>
    <source>
        <strain evidence="2">GalUA</strain>
    </source>
</reference>
<dbReference type="InterPro" id="IPR007554">
    <property type="entry name" value="Glycerophosphate_synth"/>
</dbReference>
<dbReference type="PANTHER" id="PTHR37316:SF3">
    <property type="entry name" value="TEICHOIC ACID GLYCEROL-PHOSPHATE TRANSFERASE"/>
    <property type="match status" value="1"/>
</dbReference>
<protein>
    <submittedName>
        <fullName evidence="2">Teichoic acid biosynthesis protein B</fullName>
    </submittedName>
</protein>
<name>A0A7V7QKI1_9FIRM</name>
<dbReference type="PANTHER" id="PTHR37316">
    <property type="entry name" value="TEICHOIC ACID GLYCEROL-PHOSPHATE PRIMASE"/>
    <property type="match status" value="1"/>
</dbReference>